<evidence type="ECO:0000256" key="1">
    <source>
        <dbReference type="SAM" id="MobiDB-lite"/>
    </source>
</evidence>
<accession>A0ABY8J6N2</accession>
<keyword evidence="2" id="KW-0812">Transmembrane</keyword>
<sequence length="135" mass="13829">MPIRSRAEADAVDSRLPHATYGGFHQPAGSRAGGGARMLPVFPASRNEPVSATFTVRGKHGVAEMGAGDQVASMSVVAFFSLALIVISNQFVQSRATKNLAMPAAATVAAPSSAGNSPHPVSEPAAIVWFEKAAG</sequence>
<proteinExistence type="predicted"/>
<evidence type="ECO:0000256" key="2">
    <source>
        <dbReference type="SAM" id="Phobius"/>
    </source>
</evidence>
<name>A0ABY8J6N2_9BRAD</name>
<dbReference type="RefSeq" id="WP_159109474.1">
    <property type="nucleotide sequence ID" value="NZ_CP121646.1"/>
</dbReference>
<dbReference type="Proteomes" id="UP001221546">
    <property type="component" value="Chromosome"/>
</dbReference>
<keyword evidence="2" id="KW-1133">Transmembrane helix</keyword>
<protein>
    <submittedName>
        <fullName evidence="3">Uncharacterized protein</fullName>
    </submittedName>
</protein>
<feature type="transmembrane region" description="Helical" evidence="2">
    <location>
        <begin position="71"/>
        <end position="92"/>
    </location>
</feature>
<keyword evidence="4" id="KW-1185">Reference proteome</keyword>
<evidence type="ECO:0000313" key="3">
    <source>
        <dbReference type="EMBL" id="WFU61205.1"/>
    </source>
</evidence>
<organism evidence="3 4">
    <name type="scientific">Bradyrhizobium brasilense</name>
    <dbReference type="NCBI Taxonomy" id="1419277"/>
    <lineage>
        <taxon>Bacteria</taxon>
        <taxon>Pseudomonadati</taxon>
        <taxon>Pseudomonadota</taxon>
        <taxon>Alphaproteobacteria</taxon>
        <taxon>Hyphomicrobiales</taxon>
        <taxon>Nitrobacteraceae</taxon>
        <taxon>Bradyrhizobium</taxon>
    </lineage>
</organism>
<feature type="region of interest" description="Disordered" evidence="1">
    <location>
        <begin position="18"/>
        <end position="40"/>
    </location>
</feature>
<evidence type="ECO:0000313" key="4">
    <source>
        <dbReference type="Proteomes" id="UP001221546"/>
    </source>
</evidence>
<keyword evidence="2" id="KW-0472">Membrane</keyword>
<reference evidence="3 4" key="1">
    <citation type="submission" date="2023-04" db="EMBL/GenBank/DDBJ databases">
        <title>Australian commercial rhizobial inoculants.</title>
        <authorList>
            <person name="Kohlmeier M.G."/>
            <person name="O'Hara G.W."/>
            <person name="Colombi E."/>
            <person name="Ramsay J.P."/>
            <person name="Terpolilli J."/>
        </authorList>
    </citation>
    <scope>NUCLEOTIDE SEQUENCE [LARGE SCALE GENOMIC DNA]</scope>
    <source>
        <strain evidence="3 4">CB627</strain>
    </source>
</reference>
<gene>
    <name evidence="3" type="ORF">QA636_27210</name>
</gene>
<dbReference type="EMBL" id="CP121646">
    <property type="protein sequence ID" value="WFU61205.1"/>
    <property type="molecule type" value="Genomic_DNA"/>
</dbReference>